<reference evidence="5 6" key="1">
    <citation type="journal article" date="2023" name="Int. J. Syst. Evol. Microbiol.">
        <title>Winogradskyella bathintestinalis sp. nov., isolated from the intestine of the deep-sea loosejaw dragonfish, Malacosteus niger.</title>
        <authorList>
            <person name="Uniacke-Lowe S."/>
            <person name="Johnson C.N."/>
            <person name="Stanton C."/>
            <person name="Hill C."/>
            <person name="Ross P."/>
        </authorList>
    </citation>
    <scope>NUCLEOTIDE SEQUENCE [LARGE SCALE GENOMIC DNA]</scope>
    <source>
        <strain evidence="5 6">APC 3343</strain>
    </source>
</reference>
<dbReference type="Gene3D" id="3.40.50.2300">
    <property type="match status" value="1"/>
</dbReference>
<sequence length="205" mass="23417">MLKILLIEDELIIAKDLQLSLQKDEFATIDIARNYDESIALFLEHNYDLVISDINLKNSIDGIAIIEKFSDIKTVPVVYLTAYSDSKIVDRAKSTMPFAYILKPFNLAQLKITINLAFLNFKKHEENIKPSDENRALLETLTKREKEILIILSTGKTSKEIAESLHISSQTVEKHKQNIRSKLSLKTIGELINFTMTSKLFMLSE</sequence>
<dbReference type="Pfam" id="PF00196">
    <property type="entry name" value="GerE"/>
    <property type="match status" value="1"/>
</dbReference>
<dbReference type="Proteomes" id="UP001231197">
    <property type="component" value="Unassembled WGS sequence"/>
</dbReference>
<organism evidence="5 6">
    <name type="scientific">Winogradskyella bathintestinalis</name>
    <dbReference type="NCBI Taxonomy" id="3035208"/>
    <lineage>
        <taxon>Bacteria</taxon>
        <taxon>Pseudomonadati</taxon>
        <taxon>Bacteroidota</taxon>
        <taxon>Flavobacteriia</taxon>
        <taxon>Flavobacteriales</taxon>
        <taxon>Flavobacteriaceae</taxon>
        <taxon>Winogradskyella</taxon>
    </lineage>
</organism>
<keyword evidence="1" id="KW-0238">DNA-binding</keyword>
<evidence type="ECO:0000259" key="3">
    <source>
        <dbReference type="PROSITE" id="PS50043"/>
    </source>
</evidence>
<dbReference type="PANTHER" id="PTHR45566:SF2">
    <property type="entry name" value="NARL SUBFAMILY"/>
    <property type="match status" value="1"/>
</dbReference>
<dbReference type="PRINTS" id="PR00038">
    <property type="entry name" value="HTHLUXR"/>
</dbReference>
<feature type="modified residue" description="4-aspartylphosphate" evidence="2">
    <location>
        <position position="53"/>
    </location>
</feature>
<dbReference type="InterPro" id="IPR036388">
    <property type="entry name" value="WH-like_DNA-bd_sf"/>
</dbReference>
<dbReference type="Gene3D" id="1.10.10.10">
    <property type="entry name" value="Winged helix-like DNA-binding domain superfamily/Winged helix DNA-binding domain"/>
    <property type="match status" value="1"/>
</dbReference>
<dbReference type="RefSeq" id="WP_290205576.1">
    <property type="nucleotide sequence ID" value="NZ_JASDDK010000001.1"/>
</dbReference>
<dbReference type="EMBL" id="JASDDK010000001">
    <property type="protein sequence ID" value="MDN3491888.1"/>
    <property type="molecule type" value="Genomic_DNA"/>
</dbReference>
<dbReference type="SUPFAM" id="SSF46894">
    <property type="entry name" value="C-terminal effector domain of the bipartite response regulators"/>
    <property type="match status" value="1"/>
</dbReference>
<keyword evidence="2" id="KW-0597">Phosphoprotein</keyword>
<dbReference type="InterPro" id="IPR051015">
    <property type="entry name" value="EvgA-like"/>
</dbReference>
<proteinExistence type="predicted"/>
<feature type="domain" description="Response regulatory" evidence="4">
    <location>
        <begin position="3"/>
        <end position="118"/>
    </location>
</feature>
<dbReference type="InterPro" id="IPR011006">
    <property type="entry name" value="CheY-like_superfamily"/>
</dbReference>
<dbReference type="PROSITE" id="PS00622">
    <property type="entry name" value="HTH_LUXR_1"/>
    <property type="match status" value="1"/>
</dbReference>
<evidence type="ECO:0000313" key="6">
    <source>
        <dbReference type="Proteomes" id="UP001231197"/>
    </source>
</evidence>
<dbReference type="InterPro" id="IPR000792">
    <property type="entry name" value="Tscrpt_reg_LuxR_C"/>
</dbReference>
<protein>
    <submittedName>
        <fullName evidence="5">Response regulator</fullName>
    </submittedName>
</protein>
<dbReference type="PROSITE" id="PS50110">
    <property type="entry name" value="RESPONSE_REGULATORY"/>
    <property type="match status" value="1"/>
</dbReference>
<dbReference type="Pfam" id="PF00072">
    <property type="entry name" value="Response_reg"/>
    <property type="match status" value="1"/>
</dbReference>
<keyword evidence="6" id="KW-1185">Reference proteome</keyword>
<dbReference type="InterPro" id="IPR016032">
    <property type="entry name" value="Sig_transdc_resp-reg_C-effctor"/>
</dbReference>
<accession>A0ABT7ZT31</accession>
<evidence type="ECO:0000259" key="4">
    <source>
        <dbReference type="PROSITE" id="PS50110"/>
    </source>
</evidence>
<dbReference type="SUPFAM" id="SSF52172">
    <property type="entry name" value="CheY-like"/>
    <property type="match status" value="1"/>
</dbReference>
<dbReference type="CDD" id="cd06170">
    <property type="entry name" value="LuxR_C_like"/>
    <property type="match status" value="1"/>
</dbReference>
<dbReference type="InterPro" id="IPR001789">
    <property type="entry name" value="Sig_transdc_resp-reg_receiver"/>
</dbReference>
<evidence type="ECO:0000313" key="5">
    <source>
        <dbReference type="EMBL" id="MDN3491888.1"/>
    </source>
</evidence>
<feature type="domain" description="HTH luxR-type" evidence="3">
    <location>
        <begin position="134"/>
        <end position="199"/>
    </location>
</feature>
<name>A0ABT7ZT31_9FLAO</name>
<dbReference type="PANTHER" id="PTHR45566">
    <property type="entry name" value="HTH-TYPE TRANSCRIPTIONAL REGULATOR YHJB-RELATED"/>
    <property type="match status" value="1"/>
</dbReference>
<dbReference type="PROSITE" id="PS50043">
    <property type="entry name" value="HTH_LUXR_2"/>
    <property type="match status" value="1"/>
</dbReference>
<dbReference type="SMART" id="SM00421">
    <property type="entry name" value="HTH_LUXR"/>
    <property type="match status" value="1"/>
</dbReference>
<dbReference type="SMART" id="SM00448">
    <property type="entry name" value="REC"/>
    <property type="match status" value="1"/>
</dbReference>
<evidence type="ECO:0000256" key="2">
    <source>
        <dbReference type="PROSITE-ProRule" id="PRU00169"/>
    </source>
</evidence>
<evidence type="ECO:0000256" key="1">
    <source>
        <dbReference type="ARBA" id="ARBA00023125"/>
    </source>
</evidence>
<gene>
    <name evidence="5" type="ORF">QMA06_04080</name>
</gene>
<comment type="caution">
    <text evidence="5">The sequence shown here is derived from an EMBL/GenBank/DDBJ whole genome shotgun (WGS) entry which is preliminary data.</text>
</comment>